<keyword evidence="36 53" id="KW-0472">Membrane</keyword>
<evidence type="ECO:0000256" key="14">
    <source>
        <dbReference type="ARBA" id="ARBA00022632"/>
    </source>
</evidence>
<accession>A0A3S9KG12</accession>
<feature type="domain" description="Peptidase C53" evidence="59">
    <location>
        <begin position="1"/>
        <end position="168"/>
    </location>
</feature>
<dbReference type="CDD" id="cd23201">
    <property type="entry name" value="Pestivirus_RdRp"/>
    <property type="match status" value="1"/>
</dbReference>
<comment type="function">
    <text evidence="44">Acts as a cofactor for the NS3 protease activity.</text>
</comment>
<feature type="transmembrane region" description="Helical" evidence="53">
    <location>
        <begin position="1184"/>
        <end position="1203"/>
    </location>
</feature>
<dbReference type="Gene3D" id="3.30.70.270">
    <property type="match status" value="2"/>
</dbReference>
<evidence type="ECO:0000256" key="31">
    <source>
        <dbReference type="ARBA" id="ARBA00022989"/>
    </source>
</evidence>
<evidence type="ECO:0000256" key="48">
    <source>
        <dbReference type="ARBA" id="ARBA00047631"/>
    </source>
</evidence>
<feature type="domain" description="Peptidase S31" evidence="57">
    <location>
        <begin position="1588"/>
        <end position="1761"/>
    </location>
</feature>
<evidence type="ECO:0000256" key="28">
    <source>
        <dbReference type="ARBA" id="ARBA00022870"/>
    </source>
</evidence>
<dbReference type="Gene3D" id="2.60.40.3000">
    <property type="entry name" value="Pestivirus envelope glycoprotein E2, domain B"/>
    <property type="match status" value="1"/>
</dbReference>
<protein>
    <recommendedName>
        <fullName evidence="6">Genome polyprotein</fullName>
    </recommendedName>
</protein>
<keyword evidence="10" id="KW-1168">Fusion of virus membrane with host membrane</keyword>
<comment type="subcellular location">
    <subcellularLocation>
        <location evidence="2">Host cytoplasm</location>
    </subcellularLocation>
    <subcellularLocation>
        <location evidence="3">Host membrane</location>
        <topology evidence="3">Peripheral membrane protein</topology>
    </subcellularLocation>
    <subcellularLocation>
        <location evidence="4">Virion membrane</location>
        <topology evidence="4">Peripheral membrane protein</topology>
    </subcellularLocation>
</comment>
<dbReference type="InterPro" id="IPR022120">
    <property type="entry name" value="NS2"/>
</dbReference>
<feature type="transmembrane region" description="Helical" evidence="53">
    <location>
        <begin position="1072"/>
        <end position="1097"/>
    </location>
</feature>
<dbReference type="PROSITE" id="PS50507">
    <property type="entry name" value="RDRP_SSRNA_POS"/>
    <property type="match status" value="1"/>
</dbReference>
<reference evidence="60" key="1">
    <citation type="journal article" date="2018" name="Virology">
        <title>Identification of BVDV2b and 2c subgenotypes in the United States: Genetic and antigenic characterization.</title>
        <authorList>
            <person name="Neill J.D."/>
            <person name="Workman A.M."/>
            <person name="Hesse R."/>
            <person name="Bai J."/>
            <person name="Porter E.P."/>
            <person name="Meadors B."/>
            <person name="Anderson J."/>
            <person name="Bayles D.O."/>
            <person name="Falkenberg S.M."/>
        </authorList>
    </citation>
    <scope>NUCLEOTIDE SEQUENCE</scope>
    <source>
        <strain evidence="60">12-151955-317</strain>
    </source>
</reference>
<dbReference type="InterPro" id="IPR036430">
    <property type="entry name" value="RNase_T2-like_sf"/>
</dbReference>
<evidence type="ECO:0000256" key="43">
    <source>
        <dbReference type="ARBA" id="ARBA00023574"/>
    </source>
</evidence>
<evidence type="ECO:0000256" key="50">
    <source>
        <dbReference type="PROSITE-ProRule" id="PRU00868"/>
    </source>
</evidence>
<evidence type="ECO:0000256" key="3">
    <source>
        <dbReference type="ARBA" id="ARBA00004242"/>
    </source>
</evidence>
<keyword evidence="20" id="KW-0547">Nucleotide-binding</keyword>
<dbReference type="InterPro" id="IPR000280">
    <property type="entry name" value="Pestivirus_NS3_S31"/>
</dbReference>
<evidence type="ECO:0000256" key="7">
    <source>
        <dbReference type="ARBA" id="ARBA00022448"/>
    </source>
</evidence>
<evidence type="ECO:0000259" key="57">
    <source>
        <dbReference type="PROSITE" id="PS51535"/>
    </source>
</evidence>
<evidence type="ECO:0000256" key="16">
    <source>
        <dbReference type="ARBA" id="ARBA00022679"/>
    </source>
</evidence>
<dbReference type="Pfam" id="PF12387">
    <property type="entry name" value="Peptidase_C74"/>
    <property type="match status" value="1"/>
</dbReference>
<dbReference type="GO" id="GO:0033644">
    <property type="term" value="C:host cell membrane"/>
    <property type="evidence" value="ECO:0007669"/>
    <property type="project" value="UniProtKB-SubCell"/>
</dbReference>
<dbReference type="Pfam" id="PF07652">
    <property type="entry name" value="Flavi_DEAD"/>
    <property type="match status" value="1"/>
</dbReference>
<comment type="catalytic activity">
    <reaction evidence="49">
        <text>ATP + H2O = ADP + phosphate + H(+)</text>
        <dbReference type="Rhea" id="RHEA:13065"/>
        <dbReference type="ChEBI" id="CHEBI:15377"/>
        <dbReference type="ChEBI" id="CHEBI:15378"/>
        <dbReference type="ChEBI" id="CHEBI:30616"/>
        <dbReference type="ChEBI" id="CHEBI:43474"/>
        <dbReference type="ChEBI" id="CHEBI:456216"/>
        <dbReference type="EC" id="3.6.4.13"/>
    </reaction>
</comment>
<keyword evidence="12" id="KW-0945">Host-virus interaction</keyword>
<evidence type="ECO:0000256" key="42">
    <source>
        <dbReference type="ARBA" id="ARBA00023303"/>
    </source>
</evidence>
<comment type="function">
    <text evidence="43">Plays a role in the regulation of viral RNA replication.</text>
</comment>
<dbReference type="FunFam" id="3.30.70.270:FF:000083">
    <property type="entry name" value="Genome polyprotein"/>
    <property type="match status" value="1"/>
</dbReference>
<evidence type="ECO:0000256" key="49">
    <source>
        <dbReference type="ARBA" id="ARBA00047984"/>
    </source>
</evidence>
<dbReference type="GO" id="GO:0005525">
    <property type="term" value="F:GTP binding"/>
    <property type="evidence" value="ECO:0007669"/>
    <property type="project" value="UniProtKB-KW"/>
</dbReference>
<feature type="transmembrane region" description="Helical" evidence="53">
    <location>
        <begin position="1159"/>
        <end position="1178"/>
    </location>
</feature>
<evidence type="ECO:0000256" key="1">
    <source>
        <dbReference type="ARBA" id="ARBA00001160"/>
    </source>
</evidence>
<dbReference type="GO" id="GO:0006508">
    <property type="term" value="P:proteolysis"/>
    <property type="evidence" value="ECO:0007669"/>
    <property type="project" value="UniProtKB-KW"/>
</dbReference>
<evidence type="ECO:0000256" key="4">
    <source>
        <dbReference type="ARBA" id="ARBA00004650"/>
    </source>
</evidence>
<evidence type="ECO:0000256" key="19">
    <source>
        <dbReference type="ARBA" id="ARBA00022722"/>
    </source>
</evidence>
<dbReference type="PROSITE" id="PS51876">
    <property type="entry name" value="PV_NPRO"/>
    <property type="match status" value="1"/>
</dbReference>
<dbReference type="GO" id="GO:0003723">
    <property type="term" value="F:RNA binding"/>
    <property type="evidence" value="ECO:0007669"/>
    <property type="project" value="InterPro"/>
</dbReference>
<evidence type="ECO:0000256" key="30">
    <source>
        <dbReference type="ARBA" id="ARBA00022953"/>
    </source>
</evidence>
<comment type="function">
    <text evidence="45">Leader cysteine autoprotease that cleaves itself from the nascent polyprotein during translation of the viral mRNA. Once released, plays a role in the inhibition of host innate immune response by interacting with host IRF3 and inducing its proteasomal degradation.</text>
</comment>
<evidence type="ECO:0000256" key="44">
    <source>
        <dbReference type="ARBA" id="ARBA00023576"/>
    </source>
</evidence>
<evidence type="ECO:0000256" key="9">
    <source>
        <dbReference type="ARBA" id="ARBA00022484"/>
    </source>
</evidence>
<evidence type="ECO:0000256" key="38">
    <source>
        <dbReference type="ARBA" id="ARBA00023180"/>
    </source>
</evidence>
<dbReference type="CDD" id="cd17931">
    <property type="entry name" value="DEXHc_viral_Ns3"/>
    <property type="match status" value="1"/>
</dbReference>
<dbReference type="GO" id="GO:0039694">
    <property type="term" value="P:viral RNA genome replication"/>
    <property type="evidence" value="ECO:0007669"/>
    <property type="project" value="InterPro"/>
</dbReference>
<keyword evidence="40" id="KW-0899">Viral immunoevasion</keyword>
<organism evidence="60">
    <name type="scientific">Bovine viral diarrhea virus 2</name>
    <dbReference type="NCBI Taxonomy" id="54315"/>
    <lineage>
        <taxon>Viruses</taxon>
        <taxon>Riboviria</taxon>
        <taxon>Orthornavirae</taxon>
        <taxon>Kitrinoviricota</taxon>
        <taxon>Flasuviricetes</taxon>
        <taxon>Amarillovirales</taxon>
        <taxon>Flaviviridae</taxon>
        <taxon>Pestivirus</taxon>
        <taxon>Pestivirus tauri</taxon>
    </lineage>
</organism>
<dbReference type="InterPro" id="IPR007094">
    <property type="entry name" value="RNA-dir_pol_PSvirus"/>
</dbReference>
<dbReference type="PROSITE" id="PS51194">
    <property type="entry name" value="HELICASE_CTER"/>
    <property type="match status" value="1"/>
</dbReference>
<dbReference type="GO" id="GO:0046718">
    <property type="term" value="P:symbiont entry into host cell"/>
    <property type="evidence" value="ECO:0007669"/>
    <property type="project" value="UniProtKB-KW"/>
</dbReference>
<keyword evidence="18" id="KW-0548">Nucleotidyltransferase</keyword>
<keyword evidence="29 51" id="KW-1092">Inhibition of host IRF3 by virus</keyword>
<evidence type="ECO:0000256" key="18">
    <source>
        <dbReference type="ARBA" id="ARBA00022695"/>
    </source>
</evidence>
<sequence length="3897" mass="438105">MELISNELLYKTYKQKPTGVVEPVYDTNGLPLFGESSEVHPQSTLKLPHQRGNATIFTKLRSLPRKGDCRTGNANGAVSGIYIKPGPVYYQDYTGPVYHRAPLELCIESNMCETTKRIGRVTGSDGKLYHIYVCIDGCILLKRASRNQPEVCKWIYNRLNCPLWVTSCSDEGGDCATKKKQPKPDRIEKGKMKIAPKETEKDCKTRPPDATIVVEGVKYQVKKKGKVRGKNTQDGLYHNKNKPQESRKKLEKALLAWAILVAVLLQPATGENVTQWNLKDNGTEGIQKAMFLRGVNRSLHGIWPEKICTGVPTHLATDYELKEIVGMMDASEKTNYTCCRLQRHEWNKHGWCNWFHIEPWIWLMNKTQNNLTEGQPLRECAVTCRYDRETELNIVTQARNGPTTLTGCKKGKNFSFAGVVLDGPCNFKVSIEDVLFKEHDCGNLLQETALQLLDGATDTIEGARKGAAKLTTWLGKQLGILGKKLESKSKTWFGAHAASPYCDVDKKIGYIWYTKNCTPACLPKNTKIIGPGKFDTNADDGKILHEMGGHLSEFVLLSLVVLSDFAPETASIIYLVLHFAIPQNHIEVATCDKNQLNLTVATTTAEVIPGTVWNLGKYVCIRPDWWPYETTAVFVIEEAGQVVKLGLRAIRDLTRIWNAATTTAFLVFLVKVLRGQLVQGLLWLMLLSGAQGFPECTEGFQYAISKDKRIGLQGPESLTTTWHLPNKRLVDTMVEVWCEGKDLKVLKKCTKEERYLAAVHERALSTSVEFLQVSNGKIGPSIVDMSDDFEFGLCPCDSKPIVRGKFNTSLLNGPAFQMVCPTGWTGIIECIQANQDTLATTTLRTYRRTTPFPQRKWCTYEKVVGEDIHECMLGGNWTCIVGNHSKLKGGPIKKCKWCGYDFFGSEGLPHYPLGKCMLSNESGYRYLDDTPCDRGGVAIVPTGTLKCRIGNTTVQVIATNTDLGPMPCSPYEVIASEGPVEKTACTFNYSETLPNKYYEPRDQYFQQYMLKGKWQYWFDLNSTDHHKDYFSEFIIIAVVALLGGRYVLWLLVTYMILSEQAAMGAGVKTDEIVMIGNLLTHNDIEVVVYFLLLYLIVKEERVKKWIILVYHTLVCNPIKTAGVVLLMLGEVVKASEVNTYGQSAMDPCFTYRGRCSGRCFLLVTGLVAIPLVVSLLAIRTSGLILPASIDVTVAVVLIVMLLASYITDYFKYKKWLQYSFSLIAGIFIIRSLKHINQMGVPEISMPTWRPLAFVISYIISTAITTNWDIDLAGFLLQWAPAVIMMTTMWADLLTLIIVLPSYELSKLYFLKNVRTDVERNWLGKVKYRQISSVYDISDNEEAVYLFPSRQKSGSKPDFILPFLKSVLISCISSQWQVVYISYLVLEITYYMHRKIIDEVSGGANFLSRFIAAILELNWAIDDEECKGLKKLYLLSGRVRKLIVKHKVRNEAVHRWFGEEEIYGVPKIITVIRAGTLSRSRHCIICTICEGKDWNGANCPKCGRQGKPITCGMTLSDFEEKHYKKIFIREGSFDGPFREEYKGYIQYTARGQLFLRNLPILATKMKLLMVGNLGAEIGDLEHLGWVLRGPAVCKKVTNHEKCHVNILDKLTAFFGIMPRGTTPRAPVRFPTALLKVRRGLETGWAYTHQGGISSVDHVTAGKDLLVCDSMGRTRVVCHSNNRMTDETEYGIKTDSGCPEGARCYVLNPEAVNISGTKGAMVHLQKTGGEFTCVTASGTPAFFDLKNLKGWSGLPIFEASSGRVVGRVKVGKNEDSKPTKLMSGIQTVSKNQTDLTDIVKKLTSMNRGEFKQVTLATGAGKTTELPRSVIEEIGRHKRVLVLIPLRAAAESVYQYMRVKYPSISFNLRIGDMKEGDMATGITYASYGYFCQLPQPKLRAAMVGYSYVFLDEYHCATPEQLAIIGKIHRFAENLRVVAMTATPAGTVTTTGQKHPIEEFIAPEVMKGEDLGSEYLDIAGLKIPTEEMKGNMLVFVPTRNMAVETAKKLKAKGYNSGYYYSGENPENLRVVTSQSPYVVVATNAIESGVTLPDLDTVIDTGLKCEKRVRISPKMPFIVTGLKRMAVTIGEQAQRRGRVGRVKPGRYYRSQETATGSKDYHYDLLQAQRYGIEDGINVTKSFREMNYDWSLYEEDSLMITQLEVLNNLLISEDLPAAVKNIMARTDHPEPIQLAYNSYENQVPVLFPKIKNGEVTDSYENYTYLNARKLGEDVPAYVYATEDEDLAVDLLGMDWPDPGSQQVVETGKALKQVTGLSTAENALLIALFGYVGYQTLSKRHIPMITDIYTLEDHRLEDTTHLQFAPNAIRTDGKDSELKELAVGDLDRYMDELVNYSKQGMKFIKAQAEKARDSQATRESLQTVKEYVDKFIQSLIENKEEIIRYGLWGAHTALYKSLAARLGHETAFATLVVKWLAFGGETVAAHIKQAAVDLVVYYIMNKPSFPGDTETQQEGRRFVASLFISALATYTYKTWNYNNLARVVEPALAYLPYATSALKLFTPTRLESVVILSSTIYKTYLSIRKGKSDGLLGTGISAAMEILNQNPISVGISVMLGVGAIAAHNAIESSEQKRTLLMKVFVKNFLDQAATDELVKENPEKIIMALFEAVQTIGNPLRLIYHLYGVYYKGWEAKELAEKTAGRNLFTLIMFEAFELLGMDSEGKIRNLSGNYILDLIFNLHNRLNKGIKKLVLGWAPAPFSCDWTPSDERISLPHNNYSRVETKCPCGYEMKAIKNVSGKLSKVEEKGPFLCRNRLGRGPPNFKVTKFYDDNLLEVKPTAKPEGQVDLYYKGVTARLDYSKGKVLLATNKWEVDHAFLTRLLKKHTGIGFKGAYLGDQPDHKDLVDRDCATITRNSVQFLKMKKGCAFTYDLSISNLVRLIELVHKNDLQEREIPAITVTTWLAYSFVNEDLGTIKPVLGEKVIPEPPVELSLQPTVGLITSETGITITGEAEVMTTGIVPVVEVKEEPQQGHQTPNLKIGLKEGEYPGPGVNPYRLAEVVDEKDNRPYVLVIGSKDSTSNRAKTAKNIRLYRGNDPREIRDLMGQGKLLTVALKELDPELQKLVDYKGTFLNREALEALSLGKPIKRKATTAMIKRLIEQEVEEELPDWFQAEEPLFLEAKIKADTYHLIGSVDSIKNKAKELGATDNTRIVREVGARTYTMRLSSWGTQVTKKHMNLAPLFEELLLKCPPSDKTSKGHMVSAYQLAQGNWEPLGCGVYMGTVPARRVKIHPYEAYLKLKELLEDELSKVTTKESVIRKHNTWILRKVRHEGNLRTKFMINPGRVSEPLIREGHKRNIYNKIIGSTMTSVGIRLEKLPIVRAQTDTINFHQAIREKIDKPENKQTPELHGELLKVFDCLKIPELKESYDEVPWEQLEAGINRKGAAGFLESKNIGEVLDTEKHAVEQLIRELRKGQMIRYYETAIPKNEKRDVSDDWEAGELVDEKKPRVIQYPEAKVRLAITKVMYKWVKQQPVVIPGYEGKTPLFDIFNKVRKEWNLFQDPVAVSFDTKAWDTQVTSRDLMLIRDIQKYYFKKDLHKFLDTITQHMVEVPVITADGEVYIRNGQRGSGQPDTSAGNSMLNVLTMIYAFCKSTGIPYRGFNRVARIHVCGDDGFLITERGLGLKFSEKGMQILHEAGKPQKITEGERMKVAYRFEDIEFCSHTPVPVRWADNTSSYMAGRSTATILAKMSTRLDSSGERGSAAYEKAVAFSFLLMYSWNPIVRRICLMVLSQYPEVAPSRHTIYYYQGDPIAAYREVIGRQLCELKRTGFEKLASLNLSMTTLGIWTKHTSKRLIQDCVEIGKKEGNWLVNADRLISGKTGRFYIPGAGVTLLGKHYEEITLKQKGGRPPMEGVDRYKLGPIINIILRRLRVMLMAATGGGQ</sequence>
<evidence type="ECO:0000256" key="20">
    <source>
        <dbReference type="ARBA" id="ARBA00022741"/>
    </source>
</evidence>
<dbReference type="Pfam" id="PF00998">
    <property type="entry name" value="RdRP_3"/>
    <property type="match status" value="1"/>
</dbReference>
<keyword evidence="26" id="KW-0067">ATP-binding</keyword>
<dbReference type="Gene3D" id="2.30.140.40">
    <property type="entry name" value="Pestivirus Npro endopeptidase C53, interaction domain"/>
    <property type="match status" value="1"/>
</dbReference>
<keyword evidence="13" id="KW-1162">Viral penetration into host cytoplasm</keyword>
<dbReference type="InterPro" id="IPR027417">
    <property type="entry name" value="P-loop_NTPase"/>
</dbReference>
<evidence type="ECO:0000256" key="46">
    <source>
        <dbReference type="ARBA" id="ARBA00034097"/>
    </source>
</evidence>
<dbReference type="Gene3D" id="3.90.730.10">
    <property type="entry name" value="Ribonuclease T2-like"/>
    <property type="match status" value="1"/>
</dbReference>
<keyword evidence="15 50" id="KW-0645">Protease</keyword>
<dbReference type="InterPro" id="IPR011492">
    <property type="entry name" value="Flavi_DEAD"/>
</dbReference>
<dbReference type="InterPro" id="IPR008751">
    <property type="entry name" value="Peptidase_C53"/>
</dbReference>
<dbReference type="GO" id="GO:0019082">
    <property type="term" value="P:viral protein processing"/>
    <property type="evidence" value="ECO:0007669"/>
    <property type="project" value="UniProtKB-UniRule"/>
</dbReference>
<evidence type="ECO:0000256" key="26">
    <source>
        <dbReference type="ARBA" id="ARBA00022840"/>
    </source>
</evidence>
<dbReference type="PROSITE" id="PS51192">
    <property type="entry name" value="HELICASE_ATP_BIND_1"/>
    <property type="match status" value="1"/>
</dbReference>
<dbReference type="PRINTS" id="PR00729">
    <property type="entry name" value="CDVENDOPTASE"/>
</dbReference>
<evidence type="ECO:0000256" key="34">
    <source>
        <dbReference type="ARBA" id="ARBA00023065"/>
    </source>
</evidence>
<keyword evidence="8 51" id="KW-1113">Inhibition of host RLR pathway by virus</keyword>
<dbReference type="GO" id="GO:0039654">
    <property type="term" value="P:fusion of virus membrane with host endosome membrane"/>
    <property type="evidence" value="ECO:0007669"/>
    <property type="project" value="UniProtKB-KW"/>
</dbReference>
<dbReference type="InterPro" id="IPR030399">
    <property type="entry name" value="NS2_C74"/>
</dbReference>
<evidence type="ECO:0000256" key="25">
    <source>
        <dbReference type="ARBA" id="ARBA00022825"/>
    </source>
</evidence>
<keyword evidence="35" id="KW-0342">GTP-binding</keyword>
<comment type="function">
    <text evidence="46">Packages viral RNA to form a viral nucleocapsid and thereby protects viral RNA. Also plays a role in transcription regulation. Protects the incoming virus against IFN-induced effectors.</text>
</comment>
<keyword evidence="24 51" id="KW-0788">Thiol protease</keyword>
<keyword evidence="31 53" id="KW-1133">Transmembrane helix</keyword>
<dbReference type="InterPro" id="IPR001650">
    <property type="entry name" value="Helicase_C-like"/>
</dbReference>
<dbReference type="PROSITE" id="PS51535">
    <property type="entry name" value="PESTIVIRUS_NS3PRO"/>
    <property type="match status" value="1"/>
</dbReference>
<evidence type="ECO:0000256" key="29">
    <source>
        <dbReference type="ARBA" id="ARBA00022931"/>
    </source>
</evidence>
<keyword evidence="23" id="KW-0347">Helicase</keyword>
<evidence type="ECO:0000259" key="56">
    <source>
        <dbReference type="PROSITE" id="PS51194"/>
    </source>
</evidence>
<keyword evidence="37" id="KW-1015">Disulfide bond</keyword>
<keyword evidence="34" id="KW-0406">Ion transport</keyword>
<feature type="active site" description="For N-terminal protease activity" evidence="51">
    <location>
        <position position="69"/>
    </location>
</feature>
<evidence type="ECO:0000256" key="27">
    <source>
        <dbReference type="ARBA" id="ARBA00022844"/>
    </source>
</evidence>
<evidence type="ECO:0000256" key="51">
    <source>
        <dbReference type="PROSITE-ProRule" id="PRU01224"/>
    </source>
</evidence>
<proteinExistence type="inferred from homology"/>
<keyword evidence="41" id="KW-1160">Virus entry into host cell</keyword>
<dbReference type="PANTHER" id="PTHR18934">
    <property type="entry name" value="ATP-DEPENDENT RNA HELICASE"/>
    <property type="match status" value="1"/>
</dbReference>
<feature type="active site" description="Charge relay system; for serine protease NS3 activity" evidence="50">
    <location>
        <position position="1656"/>
    </location>
</feature>
<dbReference type="Pfam" id="PF16329">
    <property type="entry name" value="Pestivirus_E2"/>
    <property type="match status" value="1"/>
</dbReference>
<feature type="region of interest" description="Disordered" evidence="52">
    <location>
        <begin position="225"/>
        <end position="244"/>
    </location>
</feature>
<dbReference type="GO" id="GO:0039548">
    <property type="term" value="P:symbiont-mediated suppression of host cytoplasmic pattern recognition receptor signaling pathway via inhibition of IRF3 activity"/>
    <property type="evidence" value="ECO:0007669"/>
    <property type="project" value="UniProtKB-KW"/>
</dbReference>
<comment type="subunit">
    <text evidence="47">Homodimer; disulfide-linked. Heterodimer with E1; disulfide-linked.</text>
</comment>
<keyword evidence="17 53" id="KW-0812">Transmembrane</keyword>
<keyword evidence="28" id="KW-1043">Host membrane</keyword>
<dbReference type="Gene3D" id="3.40.50.300">
    <property type="entry name" value="P-loop containing nucleotide triphosphate hydrolases"/>
    <property type="match status" value="2"/>
</dbReference>
<dbReference type="Pfam" id="PF00271">
    <property type="entry name" value="Helicase_C"/>
    <property type="match status" value="1"/>
</dbReference>
<evidence type="ECO:0000256" key="17">
    <source>
        <dbReference type="ARBA" id="ARBA00022692"/>
    </source>
</evidence>
<keyword evidence="9" id="KW-0696">RNA-directed RNA polymerase</keyword>
<keyword evidence="38" id="KW-0325">Glycoprotein</keyword>
<evidence type="ECO:0000256" key="45">
    <source>
        <dbReference type="ARBA" id="ARBA00023578"/>
    </source>
</evidence>
<dbReference type="Pfam" id="PF05550">
    <property type="entry name" value="Peptidase_C53"/>
    <property type="match status" value="1"/>
</dbReference>
<dbReference type="InterPro" id="IPR042542">
    <property type="entry name" value="Peptidase_C53_interaction"/>
</dbReference>
<dbReference type="InterPro" id="IPR042311">
    <property type="entry name" value="Pestivirus_E2_D"/>
</dbReference>
<evidence type="ECO:0000256" key="39">
    <source>
        <dbReference type="ARBA" id="ARBA00023200"/>
    </source>
</evidence>
<dbReference type="Pfam" id="PF05578">
    <property type="entry name" value="Peptidase_S31"/>
    <property type="match status" value="1"/>
</dbReference>
<dbReference type="GO" id="GO:0004197">
    <property type="term" value="F:cysteine-type endopeptidase activity"/>
    <property type="evidence" value="ECO:0007669"/>
    <property type="project" value="UniProtKB-UniRule"/>
</dbReference>
<keyword evidence="25 50" id="KW-0720">Serine protease</keyword>
<keyword evidence="22" id="KW-1161">Viral attachment to host cell</keyword>
<feature type="transmembrane region" description="Helical" evidence="53">
    <location>
        <begin position="1033"/>
        <end position="1052"/>
    </location>
</feature>
<evidence type="ECO:0000259" key="58">
    <source>
        <dbReference type="PROSITE" id="PS51692"/>
    </source>
</evidence>
<dbReference type="InterPro" id="IPR014001">
    <property type="entry name" value="Helicase_ATP-bd"/>
</dbReference>
<dbReference type="SUPFAM" id="SSF55895">
    <property type="entry name" value="Ribonuclease Rh-like"/>
    <property type="match status" value="1"/>
</dbReference>
<evidence type="ECO:0000256" key="13">
    <source>
        <dbReference type="ARBA" id="ARBA00022595"/>
    </source>
</evidence>
<dbReference type="GO" id="GO:0030430">
    <property type="term" value="C:host cell cytoplasm"/>
    <property type="evidence" value="ECO:0007669"/>
    <property type="project" value="UniProtKB-SubCell"/>
</dbReference>
<feature type="transmembrane region" description="Helical" evidence="53">
    <location>
        <begin position="1252"/>
        <end position="1269"/>
    </location>
</feature>
<evidence type="ECO:0000256" key="52">
    <source>
        <dbReference type="SAM" id="MobiDB-lite"/>
    </source>
</evidence>
<evidence type="ECO:0000256" key="40">
    <source>
        <dbReference type="ARBA" id="ARBA00023280"/>
    </source>
</evidence>
<dbReference type="InterPro" id="IPR049486">
    <property type="entry name" value="NS3-hel_C_flaviviridae"/>
</dbReference>
<dbReference type="Gene3D" id="2.60.40.4200">
    <property type="entry name" value="Pestivirus envelope glycoprotein E2, C-terminal domain"/>
    <property type="match status" value="1"/>
</dbReference>
<evidence type="ECO:0000313" key="60">
    <source>
        <dbReference type="EMBL" id="AZQ00674.1"/>
    </source>
</evidence>
<feature type="domain" description="Peptidase C74" evidence="58">
    <location>
        <begin position="1439"/>
        <end position="1587"/>
    </location>
</feature>
<comment type="catalytic activity">
    <reaction evidence="48">
        <text>a ribonucleoside 5'-triphosphate + H2O = a ribonucleoside 5'-diphosphate + phosphate + H(+)</text>
        <dbReference type="Rhea" id="RHEA:23680"/>
        <dbReference type="ChEBI" id="CHEBI:15377"/>
        <dbReference type="ChEBI" id="CHEBI:15378"/>
        <dbReference type="ChEBI" id="CHEBI:43474"/>
        <dbReference type="ChEBI" id="CHEBI:57930"/>
        <dbReference type="ChEBI" id="CHEBI:61557"/>
        <dbReference type="EC" id="3.6.1.15"/>
    </reaction>
</comment>
<dbReference type="Gene3D" id="2.60.320.20">
    <property type="entry name" value="Pestivirus envelope glycoprotein E2, domain A"/>
    <property type="match status" value="1"/>
</dbReference>
<keyword evidence="33" id="KW-1072">Activation of host autophagy by virus</keyword>
<dbReference type="Pfam" id="PF20907">
    <property type="entry name" value="Flav_NS3-hel_C"/>
    <property type="match status" value="1"/>
</dbReference>
<feature type="transmembrane region" description="Helical" evidence="53">
    <location>
        <begin position="1281"/>
        <end position="1302"/>
    </location>
</feature>
<dbReference type="GO" id="GO:0055036">
    <property type="term" value="C:virion membrane"/>
    <property type="evidence" value="ECO:0007669"/>
    <property type="project" value="UniProtKB-SubCell"/>
</dbReference>
<feature type="active site" description="Charge relay system; for serine protease NS3 activity" evidence="50">
    <location>
        <position position="1750"/>
    </location>
</feature>
<feature type="transmembrane region" description="Helical" evidence="53">
    <location>
        <begin position="1215"/>
        <end position="1232"/>
    </location>
</feature>
<dbReference type="GO" id="GO:0017111">
    <property type="term" value="F:ribonucleoside triphosphate phosphatase activity"/>
    <property type="evidence" value="ECO:0007669"/>
    <property type="project" value="UniProtKB-EC"/>
</dbReference>
<evidence type="ECO:0000256" key="12">
    <source>
        <dbReference type="ARBA" id="ARBA00022581"/>
    </source>
</evidence>
<evidence type="ECO:0000256" key="23">
    <source>
        <dbReference type="ARBA" id="ARBA00022806"/>
    </source>
</evidence>
<dbReference type="GO" id="GO:0070008">
    <property type="term" value="F:serine-type exopeptidase activity"/>
    <property type="evidence" value="ECO:0007669"/>
    <property type="project" value="InterPro"/>
</dbReference>
<dbReference type="EMBL" id="MH231150">
    <property type="protein sequence ID" value="AZQ00674.1"/>
    <property type="molecule type" value="Genomic_RNA"/>
</dbReference>
<comment type="similarity">
    <text evidence="5">Belongs to the pestivirus polyprotein family.</text>
</comment>
<dbReference type="InterPro" id="IPR021824">
    <property type="entry name" value="Capsid-C_pestivirus"/>
</dbReference>
<evidence type="ECO:0000256" key="21">
    <source>
        <dbReference type="ARBA" id="ARBA00022801"/>
    </source>
</evidence>
<dbReference type="FunFam" id="3.40.50.300:FF:001125">
    <property type="entry name" value="Genome polyprotein"/>
    <property type="match status" value="1"/>
</dbReference>
<feature type="active site" description="Charge relay system; for serine protease NS3 activity" evidence="50">
    <location>
        <position position="1693"/>
    </location>
</feature>
<dbReference type="GO" id="GO:0015267">
    <property type="term" value="F:channel activity"/>
    <property type="evidence" value="ECO:0007669"/>
    <property type="project" value="UniProtKB-KW"/>
</dbReference>
<dbReference type="GO" id="GO:0019062">
    <property type="term" value="P:virion attachment to host cell"/>
    <property type="evidence" value="ECO:0007669"/>
    <property type="project" value="UniProtKB-KW"/>
</dbReference>
<evidence type="ECO:0000256" key="37">
    <source>
        <dbReference type="ARBA" id="ARBA00023157"/>
    </source>
</evidence>
<dbReference type="GO" id="GO:0034220">
    <property type="term" value="P:monoatomic ion transmembrane transport"/>
    <property type="evidence" value="ECO:0007669"/>
    <property type="project" value="UniProtKB-KW"/>
</dbReference>
<evidence type="ECO:0000256" key="33">
    <source>
        <dbReference type="ARBA" id="ARBA00023050"/>
    </source>
</evidence>
<feature type="active site" description="For N-terminal protease activity" evidence="51">
    <location>
        <position position="49"/>
    </location>
</feature>
<keyword evidence="27" id="KW-0946">Virion</keyword>
<dbReference type="GO" id="GO:0005524">
    <property type="term" value="F:ATP binding"/>
    <property type="evidence" value="ECO:0007669"/>
    <property type="project" value="UniProtKB-KW"/>
</dbReference>
<evidence type="ECO:0000256" key="47">
    <source>
        <dbReference type="ARBA" id="ARBA00046377"/>
    </source>
</evidence>
<evidence type="ECO:0000256" key="5">
    <source>
        <dbReference type="ARBA" id="ARBA00010133"/>
    </source>
</evidence>
<keyword evidence="19" id="KW-0540">Nuclease</keyword>
<keyword evidence="16" id="KW-0808">Transferase</keyword>
<evidence type="ECO:0000256" key="8">
    <source>
        <dbReference type="ARBA" id="ARBA00022482"/>
    </source>
</evidence>
<evidence type="ECO:0000259" key="55">
    <source>
        <dbReference type="PROSITE" id="PS51192"/>
    </source>
</evidence>
<dbReference type="PROSITE" id="PS51692">
    <property type="entry name" value="PESTIVIRUS_NS2_PRO"/>
    <property type="match status" value="1"/>
</dbReference>
<dbReference type="GO" id="GO:0003968">
    <property type="term" value="F:RNA-directed RNA polymerase activity"/>
    <property type="evidence" value="ECO:0007669"/>
    <property type="project" value="UniProtKB-KW"/>
</dbReference>
<dbReference type="InterPro" id="IPR032521">
    <property type="entry name" value="Pestivirus_E2"/>
</dbReference>
<evidence type="ECO:0000256" key="35">
    <source>
        <dbReference type="ARBA" id="ARBA00023134"/>
    </source>
</evidence>
<keyword evidence="39" id="KW-1035">Host cytoplasm</keyword>
<evidence type="ECO:0000256" key="41">
    <source>
        <dbReference type="ARBA" id="ARBA00023296"/>
    </source>
</evidence>
<dbReference type="SUPFAM" id="SSF56672">
    <property type="entry name" value="DNA/RNA polymerases"/>
    <property type="match status" value="1"/>
</dbReference>
<dbReference type="SMART" id="SM00490">
    <property type="entry name" value="HELICc"/>
    <property type="match status" value="1"/>
</dbReference>
<evidence type="ECO:0000256" key="53">
    <source>
        <dbReference type="SAM" id="Phobius"/>
    </source>
</evidence>
<evidence type="ECO:0000259" key="54">
    <source>
        <dbReference type="PROSITE" id="PS50507"/>
    </source>
</evidence>
<dbReference type="PROSITE" id="PS00531">
    <property type="entry name" value="RNASE_T2_2"/>
    <property type="match status" value="1"/>
</dbReference>
<keyword evidence="42" id="KW-0407">Ion channel</keyword>
<dbReference type="GO" id="GO:0004252">
    <property type="term" value="F:serine-type endopeptidase activity"/>
    <property type="evidence" value="ECO:0007669"/>
    <property type="project" value="InterPro"/>
</dbReference>
<evidence type="ECO:0000256" key="15">
    <source>
        <dbReference type="ARBA" id="ARBA00022670"/>
    </source>
</evidence>
<dbReference type="SMART" id="SM00487">
    <property type="entry name" value="DEXDc"/>
    <property type="match status" value="1"/>
</dbReference>
<evidence type="ECO:0000256" key="32">
    <source>
        <dbReference type="ARBA" id="ARBA00023039"/>
    </source>
</evidence>
<dbReference type="InterPro" id="IPR002166">
    <property type="entry name" value="RNA_pol_HCV"/>
</dbReference>
<feature type="domain" description="RdRp catalytic" evidence="54">
    <location>
        <begin position="3517"/>
        <end position="3640"/>
    </location>
</feature>
<keyword evidence="14 51" id="KW-1090">Inhibition of host innate immune response by virus</keyword>
<keyword evidence="32" id="KW-1182">Viral ion channel</keyword>
<dbReference type="InterPro" id="IPR033130">
    <property type="entry name" value="RNase_T2_His_AS_2"/>
</dbReference>
<dbReference type="InterPro" id="IPR042310">
    <property type="entry name" value="Pestivirus_E2_B"/>
</dbReference>
<evidence type="ECO:0000256" key="24">
    <source>
        <dbReference type="ARBA" id="ARBA00022807"/>
    </source>
</evidence>
<feature type="domain" description="Helicase C-terminal" evidence="56">
    <location>
        <begin position="1971"/>
        <end position="2141"/>
    </location>
</feature>
<dbReference type="PANTHER" id="PTHR18934:SF91">
    <property type="entry name" value="PRE-MRNA-SPLICING FACTOR ATP-DEPENDENT RNA HELICASE PRP16"/>
    <property type="match status" value="1"/>
</dbReference>
<evidence type="ECO:0000256" key="2">
    <source>
        <dbReference type="ARBA" id="ARBA00004192"/>
    </source>
</evidence>
<comment type="catalytic activity">
    <reaction evidence="1">
        <text>Leu is conserved at position P1 for all four cleavage sites. Alanine is found at position P1' of the NS4A-NS4B cleavage site, whereas serine is found at position P1' of the NS3-NS4A, NS4B-NS5A and NS5A-NS5B cleavage sites.</text>
        <dbReference type="EC" id="3.4.21.113"/>
    </reaction>
</comment>
<keyword evidence="30" id="KW-0693">Viral RNA replication</keyword>
<feature type="domain" description="Helicase ATP-binding" evidence="55">
    <location>
        <begin position="1800"/>
        <end position="1958"/>
    </location>
</feature>
<evidence type="ECO:0000259" key="59">
    <source>
        <dbReference type="PROSITE" id="PS51876"/>
    </source>
</evidence>
<dbReference type="GO" id="GO:0003724">
    <property type="term" value="F:RNA helicase activity"/>
    <property type="evidence" value="ECO:0007669"/>
    <property type="project" value="UniProtKB-EC"/>
</dbReference>
<name>A0A3S9KG12_9FLAV</name>
<evidence type="ECO:0000256" key="11">
    <source>
        <dbReference type="ARBA" id="ARBA00022510"/>
    </source>
</evidence>
<evidence type="ECO:0000256" key="10">
    <source>
        <dbReference type="ARBA" id="ARBA00022506"/>
    </source>
</evidence>
<dbReference type="GO" id="GO:0033897">
    <property type="term" value="F:ribonuclease T2 activity"/>
    <property type="evidence" value="ECO:0007669"/>
    <property type="project" value="InterPro"/>
</dbReference>
<dbReference type="InterPro" id="IPR043128">
    <property type="entry name" value="Rev_trsase/Diguanyl_cyclase"/>
</dbReference>
<feature type="site" description="Cleavage; by autolysis" evidence="51">
    <location>
        <begin position="168"/>
        <end position="169"/>
    </location>
</feature>
<evidence type="ECO:0000256" key="6">
    <source>
        <dbReference type="ARBA" id="ARBA00020107"/>
    </source>
</evidence>
<evidence type="ECO:0000256" key="36">
    <source>
        <dbReference type="ARBA" id="ARBA00023136"/>
    </source>
</evidence>
<dbReference type="Pfam" id="PF11889">
    <property type="entry name" value="Capsid_pestivir"/>
    <property type="match status" value="1"/>
</dbReference>
<dbReference type="SUPFAM" id="SSF52540">
    <property type="entry name" value="P-loop containing nucleoside triphosphate hydrolases"/>
    <property type="match status" value="1"/>
</dbReference>
<dbReference type="GO" id="GO:0039520">
    <property type="term" value="P:symbiont-mediated activation of host autophagy"/>
    <property type="evidence" value="ECO:0007669"/>
    <property type="project" value="UniProtKB-KW"/>
</dbReference>
<keyword evidence="7" id="KW-0813">Transport</keyword>
<dbReference type="InterPro" id="IPR043502">
    <property type="entry name" value="DNA/RNA_pol_sf"/>
</dbReference>
<evidence type="ECO:0000256" key="22">
    <source>
        <dbReference type="ARBA" id="ARBA00022804"/>
    </source>
</evidence>
<keyword evidence="21 50" id="KW-0378">Hydrolase</keyword>
<dbReference type="InterPro" id="IPR042309">
    <property type="entry name" value="Pestivirus_E2_A"/>
</dbReference>
<keyword evidence="11" id="KW-1170">Fusion of virus membrane with host endosomal membrane</keyword>